<name>A0A2S5BAQ4_9BASI</name>
<dbReference type="PROSITE" id="PS00108">
    <property type="entry name" value="PROTEIN_KINASE_ST"/>
    <property type="match status" value="1"/>
</dbReference>
<dbReference type="OrthoDB" id="2158884at2759"/>
<proteinExistence type="predicted"/>
<dbReference type="InterPro" id="IPR000719">
    <property type="entry name" value="Prot_kinase_dom"/>
</dbReference>
<feature type="region of interest" description="Disordered" evidence="4">
    <location>
        <begin position="1069"/>
        <end position="1254"/>
    </location>
</feature>
<feature type="region of interest" description="Disordered" evidence="4">
    <location>
        <begin position="131"/>
        <end position="163"/>
    </location>
</feature>
<feature type="region of interest" description="Disordered" evidence="4">
    <location>
        <begin position="554"/>
        <end position="686"/>
    </location>
</feature>
<keyword evidence="7" id="KW-1185">Reference proteome</keyword>
<dbReference type="STRING" id="741276.A0A2S5BAQ4"/>
<dbReference type="PANTHER" id="PTHR24055">
    <property type="entry name" value="MITOGEN-ACTIVATED PROTEIN KINASE"/>
    <property type="match status" value="1"/>
</dbReference>
<dbReference type="GO" id="GO:0004674">
    <property type="term" value="F:protein serine/threonine kinase activity"/>
    <property type="evidence" value="ECO:0007669"/>
    <property type="project" value="UniProtKB-KW"/>
</dbReference>
<keyword evidence="3" id="KW-0067">ATP-binding</keyword>
<organism evidence="6 7">
    <name type="scientific">Rhodotorula taiwanensis</name>
    <dbReference type="NCBI Taxonomy" id="741276"/>
    <lineage>
        <taxon>Eukaryota</taxon>
        <taxon>Fungi</taxon>
        <taxon>Dikarya</taxon>
        <taxon>Basidiomycota</taxon>
        <taxon>Pucciniomycotina</taxon>
        <taxon>Microbotryomycetes</taxon>
        <taxon>Sporidiobolales</taxon>
        <taxon>Sporidiobolaceae</taxon>
        <taxon>Rhodotorula</taxon>
    </lineage>
</organism>
<feature type="compositionally biased region" description="Polar residues" evidence="4">
    <location>
        <begin position="632"/>
        <end position="648"/>
    </location>
</feature>
<keyword evidence="2" id="KW-0547">Nucleotide-binding</keyword>
<dbReference type="GO" id="GO:0005524">
    <property type="term" value="F:ATP binding"/>
    <property type="evidence" value="ECO:0007669"/>
    <property type="project" value="UniProtKB-KW"/>
</dbReference>
<dbReference type="EMBL" id="PJQD01000033">
    <property type="protein sequence ID" value="POY73862.1"/>
    <property type="molecule type" value="Genomic_DNA"/>
</dbReference>
<feature type="region of interest" description="Disordered" evidence="4">
    <location>
        <begin position="82"/>
        <end position="116"/>
    </location>
</feature>
<dbReference type="CDD" id="cd07830">
    <property type="entry name" value="STKc_MAK_like"/>
    <property type="match status" value="1"/>
</dbReference>
<evidence type="ECO:0000313" key="7">
    <source>
        <dbReference type="Proteomes" id="UP000237144"/>
    </source>
</evidence>
<dbReference type="SUPFAM" id="SSF56112">
    <property type="entry name" value="Protein kinase-like (PK-like)"/>
    <property type="match status" value="1"/>
</dbReference>
<dbReference type="Proteomes" id="UP000237144">
    <property type="component" value="Unassembled WGS sequence"/>
</dbReference>
<evidence type="ECO:0000256" key="2">
    <source>
        <dbReference type="ARBA" id="ARBA00022741"/>
    </source>
</evidence>
<keyword evidence="1" id="KW-0723">Serine/threonine-protein kinase</keyword>
<dbReference type="InterPro" id="IPR011009">
    <property type="entry name" value="Kinase-like_dom_sf"/>
</dbReference>
<dbReference type="InterPro" id="IPR008271">
    <property type="entry name" value="Ser/Thr_kinase_AS"/>
</dbReference>
<feature type="region of interest" description="Disordered" evidence="4">
    <location>
        <begin position="798"/>
        <end position="1055"/>
    </location>
</feature>
<feature type="compositionally biased region" description="Basic and acidic residues" evidence="4">
    <location>
        <begin position="102"/>
        <end position="112"/>
    </location>
</feature>
<evidence type="ECO:0000256" key="3">
    <source>
        <dbReference type="ARBA" id="ARBA00022840"/>
    </source>
</evidence>
<feature type="compositionally biased region" description="Pro residues" evidence="4">
    <location>
        <begin position="664"/>
        <end position="680"/>
    </location>
</feature>
<gene>
    <name evidence="6" type="ORF">BMF94_3032</name>
</gene>
<sequence>MTTTTLTHSNLAHIPSTLRLGGIANSGPAAVRSRGTTLAPAQRFLDAVEPVAALRIGEATHRELYQGGGGGGPVLAAVGPGNRGPEIGAKSAGSTAPLGAGGRDHRGARQSRDGNTSITALDGALDASAQTYVGVGRPPPSSSTIATTSTSNDPFRGGSSAMTSATSMQVSPAGSAVTTRPGDPGLVTREWLPPLAPRNWTVLKEVGDGSFGTVWLADWHSPLYVPEGNCAPGPSSRPEYRGKRIVAIKRMKKAFDGGWDECMQLKELKSLRQIPMHPNVIPLYDAFLLPTTRELYFVFECMEGNLYQLTKSRRGRPIAAALFASIFFQISAGLAHVHDNGYFHRDLKPENLLITTTGLTDYPSSRINAPPGAPKEKDVIVLVKLADFGLAREIASAPPYTEYVSTRWYRAPEVLLRSRDYSAPVDMWALGCILLEVLTLKPLFPGDSEVDQVFKICETLGDPANDYGTEEDGNPRGGGVWRRGIKMATRVGFTFPTIPPRQFVTLFDRSTMTPVLIDSIHKMLRYDPGSRITATALLDHEFFRETARRFGPNIAVNLPPGTDPYAPEPIPQPVGPGTNGSATRSVSTLDLSAQRPTSQISERNIPPSHSVPLGRPPAPPFAQPAVVDPTRSRTNGSAQAQVPDSAQAPQAVWSNGAGRASPAVMPPPLHPSAAMPPPQRPADAQSIRSMPETVLSARIAAIRNGLDSRPIGGGPLQRVSSYAPSIAASTYYDGSIFEGATPGRAASILSFPLSDSGVHANGPVAGPSGFSTYRSQSPAPSSIYSQAAAAPLLRAGSANPLKRAPSDASLSSMRLQTPPDDGFSDEEDDEPTELDRFVISGGPDEEEENPKDRARAVMQKKTSLRGAADPLHNFTLKNEGEEDGGDGGSIFSHAGRSFTSSFKGKGRSIMSERMPQIIEDTSRLHVSSPPPGRSAATSSGGFNRHKSRRREGNDDVHSVLSVESGRSAPAWTFSIPGGRGRTYSVSSKATSASDPERRQKPGSDFLGPSEQPARLQSVSSLPDPRLARPHPPVHQSSYRSSMHAPRAAPPSTGHSFIDASLAYQMQGRASLVSRDQAWRPELAQAARDARSPPSPRASSQSRSTSPHETRYAGYSGAPTSGRPPVPSLPPIQSFDTPPATQHPILKRQGTGAASIASFRSTPGTMPSYFAAPDRPSGPAPTVASATTYHLPYLPAMDMDPPGRAAAATQVPLPPSLPLSPAAAPSFTFQQQAPLFAPIVEPPQPSLTPEQLAPG</sequence>
<dbReference type="PROSITE" id="PS50011">
    <property type="entry name" value="PROTEIN_KINASE_DOM"/>
    <property type="match status" value="1"/>
</dbReference>
<comment type="caution">
    <text evidence="6">The sequence shown here is derived from an EMBL/GenBank/DDBJ whole genome shotgun (WGS) entry which is preliminary data.</text>
</comment>
<evidence type="ECO:0000313" key="6">
    <source>
        <dbReference type="EMBL" id="POY73862.1"/>
    </source>
</evidence>
<protein>
    <recommendedName>
        <fullName evidence="5">Protein kinase domain-containing protein</fullName>
    </recommendedName>
</protein>
<accession>A0A2S5BAQ4</accession>
<dbReference type="SMART" id="SM00220">
    <property type="entry name" value="S_TKc"/>
    <property type="match status" value="1"/>
</dbReference>
<feature type="compositionally biased region" description="Acidic residues" evidence="4">
    <location>
        <begin position="822"/>
        <end position="832"/>
    </location>
</feature>
<feature type="compositionally biased region" description="Low complexity" evidence="4">
    <location>
        <begin position="142"/>
        <end position="151"/>
    </location>
</feature>
<feature type="compositionally biased region" description="Polar residues" evidence="4">
    <location>
        <begin position="983"/>
        <end position="993"/>
    </location>
</feature>
<dbReference type="Pfam" id="PF00069">
    <property type="entry name" value="Pkinase"/>
    <property type="match status" value="1"/>
</dbReference>
<dbReference type="AlphaFoldDB" id="A0A2S5BAQ4"/>
<dbReference type="InterPro" id="IPR050117">
    <property type="entry name" value="MAPK"/>
</dbReference>
<keyword evidence="1" id="KW-0418">Kinase</keyword>
<feature type="compositionally biased region" description="Polar residues" evidence="4">
    <location>
        <begin position="579"/>
        <end position="602"/>
    </location>
</feature>
<evidence type="ECO:0000256" key="1">
    <source>
        <dbReference type="ARBA" id="ARBA00022527"/>
    </source>
</evidence>
<dbReference type="Gene3D" id="1.10.510.10">
    <property type="entry name" value="Transferase(Phosphotransferase) domain 1"/>
    <property type="match status" value="1"/>
</dbReference>
<feature type="domain" description="Protein kinase" evidence="5">
    <location>
        <begin position="200"/>
        <end position="543"/>
    </location>
</feature>
<evidence type="ECO:0000256" key="4">
    <source>
        <dbReference type="SAM" id="MobiDB-lite"/>
    </source>
</evidence>
<dbReference type="Gene3D" id="3.30.200.20">
    <property type="entry name" value="Phosphorylase Kinase, domain 1"/>
    <property type="match status" value="1"/>
</dbReference>
<reference evidence="6 7" key="1">
    <citation type="journal article" date="2018" name="Front. Microbiol.">
        <title>Prospects for Fungal Bioremediation of Acidic Radioactive Waste Sites: Characterization and Genome Sequence of Rhodotorula taiwanensis MD1149.</title>
        <authorList>
            <person name="Tkavc R."/>
            <person name="Matrosova V.Y."/>
            <person name="Grichenko O.E."/>
            <person name="Gostincar C."/>
            <person name="Volpe R.P."/>
            <person name="Klimenkova P."/>
            <person name="Gaidamakova E.K."/>
            <person name="Zhou C.E."/>
            <person name="Stewart B.J."/>
            <person name="Lyman M.G."/>
            <person name="Malfatti S.A."/>
            <person name="Rubinfeld B."/>
            <person name="Courtot M."/>
            <person name="Singh J."/>
            <person name="Dalgard C.L."/>
            <person name="Hamilton T."/>
            <person name="Frey K.G."/>
            <person name="Gunde-Cimerman N."/>
            <person name="Dugan L."/>
            <person name="Daly M.J."/>
        </authorList>
    </citation>
    <scope>NUCLEOTIDE SEQUENCE [LARGE SCALE GENOMIC DNA]</scope>
    <source>
        <strain evidence="6 7">MD1149</strain>
    </source>
</reference>
<keyword evidence="1" id="KW-0808">Transferase</keyword>
<evidence type="ECO:0000259" key="5">
    <source>
        <dbReference type="PROSITE" id="PS50011"/>
    </source>
</evidence>